<organism evidence="2 3">
    <name type="scientific">Zea mays</name>
    <name type="common">Maize</name>
    <dbReference type="NCBI Taxonomy" id="4577"/>
    <lineage>
        <taxon>Eukaryota</taxon>
        <taxon>Viridiplantae</taxon>
        <taxon>Streptophyta</taxon>
        <taxon>Embryophyta</taxon>
        <taxon>Tracheophyta</taxon>
        <taxon>Spermatophyta</taxon>
        <taxon>Magnoliopsida</taxon>
        <taxon>Liliopsida</taxon>
        <taxon>Poales</taxon>
        <taxon>Poaceae</taxon>
        <taxon>PACMAD clade</taxon>
        <taxon>Panicoideae</taxon>
        <taxon>Andropogonodae</taxon>
        <taxon>Andropogoneae</taxon>
        <taxon>Tripsacinae</taxon>
        <taxon>Zea</taxon>
    </lineage>
</organism>
<dbReference type="EMBL" id="NCVQ01000006">
    <property type="protein sequence ID" value="PWZ23072.1"/>
    <property type="molecule type" value="Genomic_DNA"/>
</dbReference>
<sequence length="254" mass="28440">MSSGATSSSSPPLAEAGDGYWEGREEAVARLKAMAARAHWEDELSAERLETNNQVQEDEMLALQAIYGDDMVILEDKAGFRSFQIFVWYPIPNGTKVFLNLHPNGTMVGTDNDESKDGGELIYACSLKHLPPVVLTCLLPCSYPSASAPYFTISAKWDGNCVLFEHQNQVQIYGRLEESDDEEHFDDEDLEETEPELVWGCPCPVCGRWNGKLDTNNHILCMGCRGHYCALCRRRVMKSSEHYGPRGCQQHTDP</sequence>
<accession>A0A3L6EPS8</accession>
<evidence type="ECO:0000313" key="3">
    <source>
        <dbReference type="Proteomes" id="UP000251960"/>
    </source>
</evidence>
<feature type="domain" description="RWD" evidence="1">
    <location>
        <begin position="55"/>
        <end position="173"/>
    </location>
</feature>
<dbReference type="Pfam" id="PF05773">
    <property type="entry name" value="RWD"/>
    <property type="match status" value="1"/>
</dbReference>
<comment type="caution">
    <text evidence="2">The sequence shown here is derived from an EMBL/GenBank/DDBJ whole genome shotgun (WGS) entry which is preliminary data.</text>
</comment>
<evidence type="ECO:0000259" key="1">
    <source>
        <dbReference type="Pfam" id="PF05773"/>
    </source>
</evidence>
<gene>
    <name evidence="2" type="ORF">Zm00014a_035483</name>
</gene>
<protein>
    <recommendedName>
        <fullName evidence="1">RWD domain-containing protein</fullName>
    </recommendedName>
</protein>
<reference evidence="2 3" key="1">
    <citation type="journal article" date="2018" name="Nat. Genet.">
        <title>Extensive intraspecific gene order and gene structural variations between Mo17 and other maize genomes.</title>
        <authorList>
            <person name="Sun S."/>
            <person name="Zhou Y."/>
            <person name="Chen J."/>
            <person name="Shi J."/>
            <person name="Zhao H."/>
            <person name="Zhao H."/>
            <person name="Song W."/>
            <person name="Zhang M."/>
            <person name="Cui Y."/>
            <person name="Dong X."/>
            <person name="Liu H."/>
            <person name="Ma X."/>
            <person name="Jiao Y."/>
            <person name="Wang B."/>
            <person name="Wei X."/>
            <person name="Stein J.C."/>
            <person name="Glaubitz J.C."/>
            <person name="Lu F."/>
            <person name="Yu G."/>
            <person name="Liang C."/>
            <person name="Fengler K."/>
            <person name="Li B."/>
            <person name="Rafalski A."/>
            <person name="Schnable P.S."/>
            <person name="Ware D.H."/>
            <person name="Buckler E.S."/>
            <person name="Lai J."/>
        </authorList>
    </citation>
    <scope>NUCLEOTIDE SEQUENCE [LARGE SCALE GENOMIC DNA]</scope>
    <source>
        <strain evidence="3">cv. Missouri 17</strain>
        <tissue evidence="2">Seedling</tissue>
    </source>
</reference>
<name>A0A3L6EPS8_MAIZE</name>
<dbReference type="SUPFAM" id="SSF57850">
    <property type="entry name" value="RING/U-box"/>
    <property type="match status" value="1"/>
</dbReference>
<evidence type="ECO:0000313" key="2">
    <source>
        <dbReference type="EMBL" id="PWZ23072.1"/>
    </source>
</evidence>
<dbReference type="CDD" id="cd23820">
    <property type="entry name" value="RWD_RNF14"/>
    <property type="match status" value="1"/>
</dbReference>
<dbReference type="Proteomes" id="UP000251960">
    <property type="component" value="Chromosome 5"/>
</dbReference>
<dbReference type="InterPro" id="IPR006575">
    <property type="entry name" value="RWD_dom"/>
</dbReference>
<dbReference type="Gene3D" id="3.10.110.10">
    <property type="entry name" value="Ubiquitin Conjugating Enzyme"/>
    <property type="match status" value="1"/>
</dbReference>
<dbReference type="ExpressionAtlas" id="A0A3L6EPS8">
    <property type="expression patterns" value="baseline and differential"/>
</dbReference>
<proteinExistence type="predicted"/>
<dbReference type="InterPro" id="IPR016135">
    <property type="entry name" value="UBQ-conjugating_enzyme/RWD"/>
</dbReference>
<dbReference type="AlphaFoldDB" id="A0A3L6EPS8"/>
<dbReference type="SUPFAM" id="SSF54495">
    <property type="entry name" value="UBC-like"/>
    <property type="match status" value="1"/>
</dbReference>